<keyword evidence="10 16" id="KW-1015">Disulfide bond</keyword>
<feature type="binding site" evidence="14">
    <location>
        <position position="74"/>
    </location>
    <ligand>
        <name>Ca(2+)</name>
        <dbReference type="ChEBI" id="CHEBI:29108"/>
        <label>1</label>
    </ligand>
</feature>
<feature type="binding site" evidence="14">
    <location>
        <position position="77"/>
    </location>
    <ligand>
        <name>Ca(2+)</name>
        <dbReference type="ChEBI" id="CHEBI:29108"/>
        <label>1</label>
    </ligand>
</feature>
<keyword evidence="17" id="KW-0732">Signal</keyword>
<dbReference type="Gene3D" id="1.10.520.10">
    <property type="match status" value="1"/>
</dbReference>
<dbReference type="InterPro" id="IPR010255">
    <property type="entry name" value="Haem_peroxidase_sf"/>
</dbReference>
<evidence type="ECO:0000256" key="8">
    <source>
        <dbReference type="ARBA" id="ARBA00023002"/>
    </source>
</evidence>
<evidence type="ECO:0000256" key="2">
    <source>
        <dbReference type="ARBA" id="ARBA00006873"/>
    </source>
</evidence>
<keyword evidence="11" id="KW-0325">Glycoprotein</keyword>
<dbReference type="PROSITE" id="PS50873">
    <property type="entry name" value="PEROXIDASE_4"/>
    <property type="match status" value="1"/>
</dbReference>
<dbReference type="PROSITE" id="PS00435">
    <property type="entry name" value="PEROXIDASE_1"/>
    <property type="match status" value="1"/>
</dbReference>
<feature type="binding site" evidence="14">
    <location>
        <position position="83"/>
    </location>
    <ligand>
        <name>Ca(2+)</name>
        <dbReference type="ChEBI" id="CHEBI:29108"/>
        <label>1</label>
    </ligand>
</feature>
<reference evidence="19 20" key="1">
    <citation type="submission" date="2024-01" db="EMBL/GenBank/DDBJ databases">
        <title>The complete chloroplast genome sequence of Lithospermum erythrorhizon: insights into the phylogenetic relationship among Boraginaceae species and the maternal lineages of purple gromwells.</title>
        <authorList>
            <person name="Okada T."/>
            <person name="Watanabe K."/>
        </authorList>
    </citation>
    <scope>NUCLEOTIDE SEQUENCE [LARGE SCALE GENOMIC DNA]</scope>
</reference>
<feature type="site" description="Transition state stabilizer" evidence="15">
    <location>
        <position position="69"/>
    </location>
</feature>
<keyword evidence="5 17" id="KW-0349">Heme</keyword>
<evidence type="ECO:0000256" key="17">
    <source>
        <dbReference type="RuleBase" id="RU362060"/>
    </source>
</evidence>
<keyword evidence="17" id="KW-0376">Hydrogen peroxide</keyword>
<keyword evidence="7 14" id="KW-0106">Calcium</keyword>
<dbReference type="FunFam" id="1.10.520.10:FF:000009">
    <property type="entry name" value="Peroxidase"/>
    <property type="match status" value="1"/>
</dbReference>
<comment type="cofactor">
    <cofactor evidence="14 17">
        <name>Ca(2+)</name>
        <dbReference type="ChEBI" id="CHEBI:29108"/>
    </cofactor>
    <text evidence="14 17">Binds 2 calcium ions per subunit.</text>
</comment>
<dbReference type="PRINTS" id="PR00461">
    <property type="entry name" value="PLPEROXIDASE"/>
</dbReference>
<keyword evidence="4 17" id="KW-0575">Peroxidase</keyword>
<dbReference type="EC" id="1.11.1.7" evidence="3 17"/>
<evidence type="ECO:0000256" key="15">
    <source>
        <dbReference type="PIRSR" id="PIRSR600823-4"/>
    </source>
</evidence>
<evidence type="ECO:0000256" key="10">
    <source>
        <dbReference type="ARBA" id="ARBA00023157"/>
    </source>
</evidence>
<dbReference type="PANTHER" id="PTHR31388:SF34">
    <property type="entry name" value="PEROXIDASE 10"/>
    <property type="match status" value="1"/>
</dbReference>
<evidence type="ECO:0000256" key="14">
    <source>
        <dbReference type="PIRSR" id="PIRSR600823-3"/>
    </source>
</evidence>
<comment type="catalytic activity">
    <reaction evidence="1 17">
        <text>2 a phenolic donor + H2O2 = 2 a phenolic radical donor + 2 H2O</text>
        <dbReference type="Rhea" id="RHEA:56136"/>
        <dbReference type="ChEBI" id="CHEBI:15377"/>
        <dbReference type="ChEBI" id="CHEBI:16240"/>
        <dbReference type="ChEBI" id="CHEBI:139520"/>
        <dbReference type="ChEBI" id="CHEBI:139521"/>
        <dbReference type="EC" id="1.11.1.7"/>
    </reaction>
</comment>
<evidence type="ECO:0000313" key="19">
    <source>
        <dbReference type="EMBL" id="GAA0156616.1"/>
    </source>
</evidence>
<feature type="signal peptide" evidence="17">
    <location>
        <begin position="1"/>
        <end position="25"/>
    </location>
</feature>
<dbReference type="GO" id="GO:0042744">
    <property type="term" value="P:hydrogen peroxide catabolic process"/>
    <property type="evidence" value="ECO:0007669"/>
    <property type="project" value="UniProtKB-KW"/>
</dbReference>
<evidence type="ECO:0000313" key="20">
    <source>
        <dbReference type="Proteomes" id="UP001454036"/>
    </source>
</evidence>
<keyword evidence="8 17" id="KW-0560">Oxidoreductase</keyword>
<proteinExistence type="inferred from homology"/>
<dbReference type="SUPFAM" id="SSF48113">
    <property type="entry name" value="Heme-dependent peroxidases"/>
    <property type="match status" value="1"/>
</dbReference>
<feature type="binding site" evidence="14">
    <location>
        <position position="95"/>
    </location>
    <ligand>
        <name>Ca(2+)</name>
        <dbReference type="ChEBI" id="CHEBI:29108"/>
        <label>1</label>
    </ligand>
</feature>
<feature type="binding site" evidence="14">
    <location>
        <position position="261"/>
    </location>
    <ligand>
        <name>Ca(2+)</name>
        <dbReference type="ChEBI" id="CHEBI:29108"/>
        <label>2</label>
    </ligand>
</feature>
<comment type="function">
    <text evidence="17">Removal of H(2)O(2), oxidation of toxic reductants, biosynthesis and degradation of lignin, suberization, auxin catabolism, response to environmental stresses such as wounding, pathogen attack and oxidative stress.</text>
</comment>
<comment type="similarity">
    <text evidence="2">Belongs to the peroxidase family. Ascorbate peroxidase subfamily.</text>
</comment>
<comment type="similarity">
    <text evidence="17">Belongs to the peroxidase family. Classical plant (class III) peroxidase subfamily.</text>
</comment>
<dbReference type="GO" id="GO:0020037">
    <property type="term" value="F:heme binding"/>
    <property type="evidence" value="ECO:0007669"/>
    <property type="project" value="UniProtKB-UniRule"/>
</dbReference>
<sequence length="334" mass="36950">MVHKIFPQLTILLFVIFCLVPLACYCQLDNNDLQEEFYDKSCPMLYDIIEWYIDAASKNDSRMAASLLRLHFHDCFVNGCEASVLLDETEDFKGEKNSLGNHNSLRGFELIDAIKEEVESYCPSTVSCADILALAAREAVLQSGGPYYPVAVGRRDGLTASEEDANAHLPSFFEPLDDITAKFTVHGLDLKDMVVLSGAHTIGFAQCDKVKGRLFSFKDSGKPDPDIDSSLRSRLLRTCPDVETSDSNVVALDYKTTYAFDNAYYHNLINKAGLLQSDQALIGNPDTAKLVNDYSNDPGLYESEFAASMVKMGNIGVLTGEAGQIRKKCNLVNY</sequence>
<evidence type="ECO:0000256" key="1">
    <source>
        <dbReference type="ARBA" id="ARBA00000189"/>
    </source>
</evidence>
<dbReference type="FunFam" id="1.10.420.10:FF:000001">
    <property type="entry name" value="Peroxidase"/>
    <property type="match status" value="1"/>
</dbReference>
<feature type="active site" description="Proton acceptor" evidence="12">
    <location>
        <position position="73"/>
    </location>
</feature>
<feature type="disulfide bond" evidence="16">
    <location>
        <begin position="75"/>
        <end position="80"/>
    </location>
</feature>
<keyword evidence="9 14" id="KW-0408">Iron</keyword>
<dbReference type="InterPro" id="IPR019793">
    <property type="entry name" value="Peroxidases_heam-ligand_BS"/>
</dbReference>
<accession>A0AAV3Q020</accession>
<dbReference type="InterPro" id="IPR033905">
    <property type="entry name" value="Secretory_peroxidase"/>
</dbReference>
<dbReference type="InterPro" id="IPR000823">
    <property type="entry name" value="Peroxidase_pln"/>
</dbReference>
<dbReference type="PRINTS" id="PR00458">
    <property type="entry name" value="PEROXIDASE"/>
</dbReference>
<feature type="binding site" evidence="14">
    <location>
        <position position="256"/>
    </location>
    <ligand>
        <name>Ca(2+)</name>
        <dbReference type="ChEBI" id="CHEBI:29108"/>
        <label>2</label>
    </ligand>
</feature>
<evidence type="ECO:0000256" key="5">
    <source>
        <dbReference type="ARBA" id="ARBA00022617"/>
    </source>
</evidence>
<comment type="caution">
    <text evidence="19">The sequence shown here is derived from an EMBL/GenBank/DDBJ whole genome shotgun (WGS) entry which is preliminary data.</text>
</comment>
<evidence type="ECO:0000256" key="16">
    <source>
        <dbReference type="PIRSR" id="PIRSR600823-5"/>
    </source>
</evidence>
<feature type="binding site" evidence="14">
    <location>
        <position position="79"/>
    </location>
    <ligand>
        <name>Ca(2+)</name>
        <dbReference type="ChEBI" id="CHEBI:29108"/>
        <label>1</label>
    </ligand>
</feature>
<keyword evidence="20" id="KW-1185">Reference proteome</keyword>
<comment type="subcellular location">
    <subcellularLocation>
        <location evidence="17">Secreted</location>
    </subcellularLocation>
</comment>
<dbReference type="GO" id="GO:0006979">
    <property type="term" value="P:response to oxidative stress"/>
    <property type="evidence" value="ECO:0007669"/>
    <property type="project" value="UniProtKB-UniRule"/>
</dbReference>
<gene>
    <name evidence="19" type="ORF">LIER_14070</name>
</gene>
<keyword evidence="6 14" id="KW-0479">Metal-binding</keyword>
<feature type="disulfide bond" evidence="16">
    <location>
        <begin position="128"/>
        <end position="329"/>
    </location>
</feature>
<dbReference type="GO" id="GO:0140825">
    <property type="term" value="F:lactoperoxidase activity"/>
    <property type="evidence" value="ECO:0007669"/>
    <property type="project" value="UniProtKB-EC"/>
</dbReference>
<dbReference type="PROSITE" id="PS00436">
    <property type="entry name" value="PEROXIDASE_2"/>
    <property type="match status" value="1"/>
</dbReference>
<comment type="cofactor">
    <cofactor evidence="14 17">
        <name>heme b</name>
        <dbReference type="ChEBI" id="CHEBI:60344"/>
    </cofactor>
    <text evidence="14 17">Binds 1 heme b (iron(II)-protoporphyrin IX) group per subunit.</text>
</comment>
<feature type="domain" description="Plant heme peroxidase family profile" evidence="18">
    <location>
        <begin position="32"/>
        <end position="333"/>
    </location>
</feature>
<dbReference type="GO" id="GO:0005576">
    <property type="term" value="C:extracellular region"/>
    <property type="evidence" value="ECO:0007669"/>
    <property type="project" value="UniProtKB-SubCell"/>
</dbReference>
<dbReference type="Proteomes" id="UP001454036">
    <property type="component" value="Unassembled WGS sequence"/>
</dbReference>
<feature type="binding site" evidence="13">
    <location>
        <position position="170"/>
    </location>
    <ligand>
        <name>substrate</name>
    </ligand>
</feature>
<organism evidence="19 20">
    <name type="scientific">Lithospermum erythrorhizon</name>
    <name type="common">Purple gromwell</name>
    <name type="synonym">Lithospermum officinale var. erythrorhizon</name>
    <dbReference type="NCBI Taxonomy" id="34254"/>
    <lineage>
        <taxon>Eukaryota</taxon>
        <taxon>Viridiplantae</taxon>
        <taxon>Streptophyta</taxon>
        <taxon>Embryophyta</taxon>
        <taxon>Tracheophyta</taxon>
        <taxon>Spermatophyta</taxon>
        <taxon>Magnoliopsida</taxon>
        <taxon>eudicotyledons</taxon>
        <taxon>Gunneridae</taxon>
        <taxon>Pentapetalae</taxon>
        <taxon>asterids</taxon>
        <taxon>lamiids</taxon>
        <taxon>Boraginales</taxon>
        <taxon>Boraginaceae</taxon>
        <taxon>Boraginoideae</taxon>
        <taxon>Lithospermeae</taxon>
        <taxon>Lithospermum</taxon>
    </lineage>
</organism>
<evidence type="ECO:0000256" key="11">
    <source>
        <dbReference type="ARBA" id="ARBA00023180"/>
    </source>
</evidence>
<evidence type="ECO:0000256" key="4">
    <source>
        <dbReference type="ARBA" id="ARBA00022559"/>
    </source>
</evidence>
<dbReference type="CDD" id="cd00693">
    <property type="entry name" value="secretory_peroxidase"/>
    <property type="match status" value="1"/>
</dbReference>
<evidence type="ECO:0000256" key="3">
    <source>
        <dbReference type="ARBA" id="ARBA00012313"/>
    </source>
</evidence>
<dbReference type="EMBL" id="BAABME010002911">
    <property type="protein sequence ID" value="GAA0156616.1"/>
    <property type="molecule type" value="Genomic_DNA"/>
</dbReference>
<feature type="disulfide bond" evidence="16">
    <location>
        <begin position="207"/>
        <end position="239"/>
    </location>
</feature>
<feature type="chain" id="PRO_5043105454" description="Peroxidase" evidence="17">
    <location>
        <begin position="26"/>
        <end position="334"/>
    </location>
</feature>
<name>A0AAV3Q020_LITER</name>
<evidence type="ECO:0000256" key="7">
    <source>
        <dbReference type="ARBA" id="ARBA00022837"/>
    </source>
</evidence>
<evidence type="ECO:0000256" key="6">
    <source>
        <dbReference type="ARBA" id="ARBA00022723"/>
    </source>
</evidence>
<feature type="binding site" description="axial binding residue" evidence="14">
    <location>
        <position position="200"/>
    </location>
    <ligand>
        <name>heme b</name>
        <dbReference type="ChEBI" id="CHEBI:60344"/>
    </ligand>
    <ligandPart>
        <name>Fe</name>
        <dbReference type="ChEBI" id="CHEBI:18248"/>
    </ligandPart>
</feature>
<evidence type="ECO:0000256" key="13">
    <source>
        <dbReference type="PIRSR" id="PIRSR600823-2"/>
    </source>
</evidence>
<dbReference type="AlphaFoldDB" id="A0AAV3Q020"/>
<feature type="disulfide bond" evidence="16">
    <location>
        <begin position="42"/>
        <end position="122"/>
    </location>
</feature>
<evidence type="ECO:0000256" key="9">
    <source>
        <dbReference type="ARBA" id="ARBA00023004"/>
    </source>
</evidence>
<dbReference type="InterPro" id="IPR002016">
    <property type="entry name" value="Haem_peroxidase"/>
</dbReference>
<protein>
    <recommendedName>
        <fullName evidence="3 17">Peroxidase</fullName>
        <ecNumber evidence="3 17">1.11.1.7</ecNumber>
    </recommendedName>
</protein>
<feature type="binding site" evidence="14">
    <location>
        <position position="201"/>
    </location>
    <ligand>
        <name>Ca(2+)</name>
        <dbReference type="ChEBI" id="CHEBI:29108"/>
        <label>2</label>
    </ligand>
</feature>
<dbReference type="PANTHER" id="PTHR31388">
    <property type="entry name" value="PEROXIDASE 72-RELATED"/>
    <property type="match status" value="1"/>
</dbReference>
<evidence type="ECO:0000259" key="18">
    <source>
        <dbReference type="PROSITE" id="PS50873"/>
    </source>
</evidence>
<keyword evidence="17" id="KW-0964">Secreted</keyword>
<dbReference type="Gene3D" id="1.10.420.10">
    <property type="entry name" value="Peroxidase, domain 2"/>
    <property type="match status" value="1"/>
</dbReference>
<dbReference type="Pfam" id="PF00141">
    <property type="entry name" value="peroxidase"/>
    <property type="match status" value="1"/>
</dbReference>
<evidence type="ECO:0000256" key="12">
    <source>
        <dbReference type="PIRSR" id="PIRSR600823-1"/>
    </source>
</evidence>
<feature type="binding site" evidence="14">
    <location>
        <position position="253"/>
    </location>
    <ligand>
        <name>Ca(2+)</name>
        <dbReference type="ChEBI" id="CHEBI:29108"/>
        <label>2</label>
    </ligand>
</feature>
<dbReference type="GO" id="GO:0046872">
    <property type="term" value="F:metal ion binding"/>
    <property type="evidence" value="ECO:0007669"/>
    <property type="project" value="UniProtKB-UniRule"/>
</dbReference>
<dbReference type="InterPro" id="IPR019794">
    <property type="entry name" value="Peroxidases_AS"/>
</dbReference>